<dbReference type="Proteomes" id="UP001595848">
    <property type="component" value="Unassembled WGS sequence"/>
</dbReference>
<feature type="domain" description="T6SS Phospholipase effector Tle1-like catalytic" evidence="3">
    <location>
        <begin position="1067"/>
        <end position="1168"/>
    </location>
</feature>
<feature type="chain" id="PRO_5045219911" evidence="2">
    <location>
        <begin position="22"/>
        <end position="1278"/>
    </location>
</feature>
<dbReference type="EMBL" id="JBHSBV010000003">
    <property type="protein sequence ID" value="MFC4201470.1"/>
    <property type="molecule type" value="Genomic_DNA"/>
</dbReference>
<proteinExistence type="predicted"/>
<evidence type="ECO:0000259" key="4">
    <source>
        <dbReference type="Pfam" id="PF20148"/>
    </source>
</evidence>
<dbReference type="InterPro" id="IPR045351">
    <property type="entry name" value="DUF6531"/>
</dbReference>
<reference evidence="6" key="1">
    <citation type="journal article" date="2019" name="Int. J. Syst. Evol. Microbiol.">
        <title>The Global Catalogue of Microorganisms (GCM) 10K type strain sequencing project: providing services to taxonomists for standard genome sequencing and annotation.</title>
        <authorList>
            <consortium name="The Broad Institute Genomics Platform"/>
            <consortium name="The Broad Institute Genome Sequencing Center for Infectious Disease"/>
            <person name="Wu L."/>
            <person name="Ma J."/>
        </authorList>
    </citation>
    <scope>NUCLEOTIDE SEQUENCE [LARGE SCALE GENOMIC DNA]</scope>
    <source>
        <strain evidence="6">LMG 24813</strain>
    </source>
</reference>
<keyword evidence="2" id="KW-0732">Signal</keyword>
<name>A0ABV8NWZ1_9BURK</name>
<feature type="domain" description="DUF6531" evidence="4">
    <location>
        <begin position="55"/>
        <end position="128"/>
    </location>
</feature>
<gene>
    <name evidence="5" type="ORF">ACFOY1_10945</name>
</gene>
<dbReference type="Pfam" id="PF05593">
    <property type="entry name" value="RHS_repeat"/>
    <property type="match status" value="1"/>
</dbReference>
<dbReference type="InterPro" id="IPR022385">
    <property type="entry name" value="Rhs_assc_core"/>
</dbReference>
<feature type="region of interest" description="Disordered" evidence="1">
    <location>
        <begin position="782"/>
        <end position="804"/>
    </location>
</feature>
<evidence type="ECO:0000259" key="3">
    <source>
        <dbReference type="Pfam" id="PF09994"/>
    </source>
</evidence>
<dbReference type="RefSeq" id="WP_217963176.1">
    <property type="nucleotide sequence ID" value="NZ_JAHTBN010000002.1"/>
</dbReference>
<dbReference type="InterPro" id="IPR018712">
    <property type="entry name" value="Tle1-like_cat"/>
</dbReference>
<dbReference type="InterPro" id="IPR050708">
    <property type="entry name" value="T6SS_VgrG/RHS"/>
</dbReference>
<protein>
    <submittedName>
        <fullName evidence="5">Phospholipase effector Tle1 domain-containing protein</fullName>
    </submittedName>
</protein>
<organism evidence="5 6">
    <name type="scientific">Candidimonas humi</name>
    <dbReference type="NCBI Taxonomy" id="683355"/>
    <lineage>
        <taxon>Bacteria</taxon>
        <taxon>Pseudomonadati</taxon>
        <taxon>Pseudomonadota</taxon>
        <taxon>Betaproteobacteria</taxon>
        <taxon>Burkholderiales</taxon>
        <taxon>Alcaligenaceae</taxon>
        <taxon>Candidimonas</taxon>
    </lineage>
</organism>
<keyword evidence="6" id="KW-1185">Reference proteome</keyword>
<evidence type="ECO:0000256" key="2">
    <source>
        <dbReference type="SAM" id="SignalP"/>
    </source>
</evidence>
<sequence length="1278" mass="139482">MPLRRILVPLLALCCAASAHAQMSCGPSPLGQPCGQGGIATLPGDAEPGINLGAGNPINLATGNKYQQELDLPPSRRAPRLELRRHYNAQDPRDSALGRGWAWSYDTRLYRAGGRWQIVQADGSRVAFAADDRGDDIVRALHDAQGRLERRGGLWVWIWPDRQQNHFDRQGWLARIVFPNGDTLRIERHESATAGLRPRALAGLIKRLAAGGGASLAFHYRVEGGRAYIDRIESPAGVFSYVFEALPTGAGRRLREVVRPDGMRRRYLYEPQWQAGHARHLTGIQIIAADGRSLRTASWAYDTSGRAIMWAPGAPDTAGGLRLRYVQAATAGRPGTTEVTDSGGRLTRLRIARIGDRYRVLRVEGAACAGCPAPGTRARYDAQGRLLHINGIDVVRRPSGAPAAIHAPDSGWPGLELHYGLWGRRSSWSSGLTGLESLRYDARGRLVQRVYANGDRWAYHHDARNRPDRILHAGAAGSASTRVAWRGALPVRIEHPRETETRHYDAAGRLTRRDIARPALGGRPAIRYSEAFRHDSAGRLLSHLLPEGGALHYRWGLHGRLQGIDWVDAQGRSHSVIAGDPRRPGYRYGNGLELQVLVAGGRASSLALHHDGTPVWIQRLQYDGAGRITGERHSVPALRHEQAWHYAYDARSRLAGAQRASAAKPIWYAWNKDGSLAARGEPGRAAKPVIARDASGLPLAHDGFRLRYGPQRRLAAAERGGQVHRYFHNARGQRIAVRSPAGDIDYFYLDNRLVAETHHGQAGAPAATLAGKVNRAGHSLAEAPQAPAGKANRAEHSLGETPQALPGRPLVTRRYIYARHALVGFIDYAADPATGTPSATLYAVHSDLLGAPRLVTDAGRRIRWLADYEPTGAAVRKAGDLELDLRLPGQVLDRGTGWHDNLLRTYLPGLGQYLETDPLGPLPGSQALGYAAQQPRRHADPLGLLLFAFDGTRNSPISQTNVWKMSQWYQDGPVFYQSGPGNPHYLDWDAVTAQTAGLILDAQWEFLLVELAEAAATAGRGETIPIDIIGFSRGAALARHFGNMIAQQVSDGLFSYLDADLGLVTACVDLRFMGLFDTVAQFGLSGVANPLYDLSIASAWQWVAHAVALQEYRWMFPLTSVAAAPGGNTVEAPFIGAHSDIGGGLAVDEEGRYQTRGDLSDVALNWMLWQARAALVRFDTPPAADRQVTDPILHDQRSAVTRTLYDGDRAVQAADGSTQYPRQDAHPDLGRERRQATEQLIARLEGWHASGSDEVGTVDMAGYALWLQQELGWQAVPA</sequence>
<accession>A0ABV8NWZ1</accession>
<dbReference type="PANTHER" id="PTHR32305">
    <property type="match status" value="1"/>
</dbReference>
<dbReference type="PANTHER" id="PTHR32305:SF15">
    <property type="entry name" value="PROTEIN RHSA-RELATED"/>
    <property type="match status" value="1"/>
</dbReference>
<evidence type="ECO:0000313" key="5">
    <source>
        <dbReference type="EMBL" id="MFC4201470.1"/>
    </source>
</evidence>
<evidence type="ECO:0000313" key="6">
    <source>
        <dbReference type="Proteomes" id="UP001595848"/>
    </source>
</evidence>
<evidence type="ECO:0000256" key="1">
    <source>
        <dbReference type="SAM" id="MobiDB-lite"/>
    </source>
</evidence>
<dbReference type="InterPro" id="IPR031325">
    <property type="entry name" value="RHS_repeat"/>
</dbReference>
<comment type="caution">
    <text evidence="5">The sequence shown here is derived from an EMBL/GenBank/DDBJ whole genome shotgun (WGS) entry which is preliminary data.</text>
</comment>
<dbReference type="Pfam" id="PF20148">
    <property type="entry name" value="DUF6531"/>
    <property type="match status" value="1"/>
</dbReference>
<dbReference type="NCBIfam" id="TIGR03696">
    <property type="entry name" value="Rhs_assc_core"/>
    <property type="match status" value="1"/>
</dbReference>
<dbReference type="Pfam" id="PF09994">
    <property type="entry name" value="T6SS_Tle1-like_cat"/>
    <property type="match status" value="1"/>
</dbReference>
<feature type="signal peptide" evidence="2">
    <location>
        <begin position="1"/>
        <end position="21"/>
    </location>
</feature>